<reference evidence="1 2" key="1">
    <citation type="submission" date="2020-10" db="EMBL/GenBank/DDBJ databases">
        <title>Mucilaginibacter mali sp. nov., isolated from rhizosphere soil of apple orchard.</title>
        <authorList>
            <person name="Lee J.-S."/>
            <person name="Kim H.S."/>
            <person name="Kim J.-S."/>
        </authorList>
    </citation>
    <scope>NUCLEOTIDE SEQUENCE [LARGE SCALE GENOMIC DNA]</scope>
    <source>
        <strain evidence="1 2">KCTC 23157</strain>
    </source>
</reference>
<name>A0ABR9XGM9_9SPHI</name>
<accession>A0ABR9XGM9</accession>
<protein>
    <submittedName>
        <fullName evidence="1">Uncharacterized protein</fullName>
    </submittedName>
</protein>
<keyword evidence="2" id="KW-1185">Reference proteome</keyword>
<comment type="caution">
    <text evidence="1">The sequence shown here is derived from an EMBL/GenBank/DDBJ whole genome shotgun (WGS) entry which is preliminary data.</text>
</comment>
<sequence>MNPYQQKWLDILHKANLKDWEITPLGDDIHITMPHVTDLKVIRDNLPTIIAQLSLDMDEPKQPLKLFIKNGYEEFEYTIH</sequence>
<dbReference type="Proteomes" id="UP000632774">
    <property type="component" value="Unassembled WGS sequence"/>
</dbReference>
<dbReference type="EMBL" id="JADFFM010000001">
    <property type="protein sequence ID" value="MBE9666539.1"/>
    <property type="molecule type" value="Genomic_DNA"/>
</dbReference>
<proteinExistence type="predicted"/>
<evidence type="ECO:0000313" key="2">
    <source>
        <dbReference type="Proteomes" id="UP000632774"/>
    </source>
</evidence>
<gene>
    <name evidence="1" type="ORF">IRJ18_09220</name>
</gene>
<organism evidence="1 2">
    <name type="scientific">Mucilaginibacter boryungensis</name>
    <dbReference type="NCBI Taxonomy" id="768480"/>
    <lineage>
        <taxon>Bacteria</taxon>
        <taxon>Pseudomonadati</taxon>
        <taxon>Bacteroidota</taxon>
        <taxon>Sphingobacteriia</taxon>
        <taxon>Sphingobacteriales</taxon>
        <taxon>Sphingobacteriaceae</taxon>
        <taxon>Mucilaginibacter</taxon>
    </lineage>
</organism>
<dbReference type="RefSeq" id="WP_194105889.1">
    <property type="nucleotide sequence ID" value="NZ_JADFFM010000001.1"/>
</dbReference>
<evidence type="ECO:0000313" key="1">
    <source>
        <dbReference type="EMBL" id="MBE9666539.1"/>
    </source>
</evidence>